<keyword evidence="1" id="KW-0472">Membrane</keyword>
<dbReference type="Proteomes" id="UP000308508">
    <property type="component" value="Unassembled WGS sequence"/>
</dbReference>
<protein>
    <submittedName>
        <fullName evidence="3">Glycosyltransferase family 2 protein</fullName>
    </submittedName>
</protein>
<evidence type="ECO:0000256" key="1">
    <source>
        <dbReference type="SAM" id="Phobius"/>
    </source>
</evidence>
<evidence type="ECO:0000313" key="4">
    <source>
        <dbReference type="Proteomes" id="UP000308508"/>
    </source>
</evidence>
<keyword evidence="4" id="KW-1185">Reference proteome</keyword>
<feature type="domain" description="Glycosyltransferase 2-like" evidence="2">
    <location>
        <begin position="12"/>
        <end position="171"/>
    </location>
</feature>
<dbReference type="Gene3D" id="3.90.550.10">
    <property type="entry name" value="Spore Coat Polysaccharide Biosynthesis Protein SpsA, Chain A"/>
    <property type="match status" value="1"/>
</dbReference>
<comment type="caution">
    <text evidence="3">The sequence shown here is derived from an EMBL/GenBank/DDBJ whole genome shotgun (WGS) entry which is preliminary data.</text>
</comment>
<dbReference type="PANTHER" id="PTHR48090">
    <property type="entry name" value="UNDECAPRENYL-PHOSPHATE 4-DEOXY-4-FORMAMIDO-L-ARABINOSE TRANSFERASE-RELATED"/>
    <property type="match status" value="1"/>
</dbReference>
<evidence type="ECO:0000313" key="3">
    <source>
        <dbReference type="EMBL" id="TLX22939.1"/>
    </source>
</evidence>
<dbReference type="InterPro" id="IPR001173">
    <property type="entry name" value="Glyco_trans_2-like"/>
</dbReference>
<keyword evidence="1" id="KW-0812">Transmembrane</keyword>
<dbReference type="InterPro" id="IPR029044">
    <property type="entry name" value="Nucleotide-diphossugar_trans"/>
</dbReference>
<sequence length="324" mass="35791">MTGAQAPCRIGVVIPCFKVTGQILAVLAAVPGIVERIYCVDDACPEGSGDFIRSNCFDPRVQVLRHARNEGVGAAVMTGYREAISAGVDVIVKIDGDGQMDPVLLPRFVAPIMAGDADYTKGNRFYDLRYIARMPAMRLAGNAVLSFMNKFSTGYWDIFDPTNGYTAISARVASLLPMDRISRRYFFESDMLFRLGTFRAVVRDVPMDARYGDEVSNLRIGKVLPEFLRKHSTNFFKRIFYNYFLRDVSIASLELLVGIGLCVFGTIYGGWHWWQSLVTQQVAATGVIMLAAMPVLVGLQLLLAFLAYDIAGVPRNTLTPGLRG</sequence>
<feature type="transmembrane region" description="Helical" evidence="1">
    <location>
        <begin position="248"/>
        <end position="271"/>
    </location>
</feature>
<organism evidence="3 4">
    <name type="scientific">Thermomonas fusca</name>
    <dbReference type="NCBI Taxonomy" id="215690"/>
    <lineage>
        <taxon>Bacteria</taxon>
        <taxon>Pseudomonadati</taxon>
        <taxon>Pseudomonadota</taxon>
        <taxon>Gammaproteobacteria</taxon>
        <taxon>Lysobacterales</taxon>
        <taxon>Lysobacteraceae</taxon>
        <taxon>Thermomonas</taxon>
    </lineage>
</organism>
<reference evidence="3 4" key="1">
    <citation type="submission" date="2019-04" db="EMBL/GenBank/DDBJ databases">
        <authorList>
            <person name="Grouzdev D.S."/>
            <person name="Nazina T.N."/>
        </authorList>
    </citation>
    <scope>NUCLEOTIDE SEQUENCE [LARGE SCALE GENOMIC DNA]</scope>
    <source>
        <strain evidence="3 4">SHC 3-19</strain>
    </source>
</reference>
<keyword evidence="3" id="KW-0808">Transferase</keyword>
<evidence type="ECO:0000259" key="2">
    <source>
        <dbReference type="Pfam" id="PF00535"/>
    </source>
</evidence>
<accession>A0A5R9PHG5</accession>
<dbReference type="InterPro" id="IPR050256">
    <property type="entry name" value="Glycosyltransferase_2"/>
</dbReference>
<feature type="transmembrane region" description="Helical" evidence="1">
    <location>
        <begin position="283"/>
        <end position="308"/>
    </location>
</feature>
<dbReference type="GO" id="GO:0016740">
    <property type="term" value="F:transferase activity"/>
    <property type="evidence" value="ECO:0007669"/>
    <property type="project" value="UniProtKB-KW"/>
</dbReference>
<dbReference type="PANTHER" id="PTHR48090:SF6">
    <property type="entry name" value="SLR5056 PROTEIN"/>
    <property type="match status" value="1"/>
</dbReference>
<dbReference type="CDD" id="cd04179">
    <property type="entry name" value="DPM_DPG-synthase_like"/>
    <property type="match status" value="1"/>
</dbReference>
<gene>
    <name evidence="3" type="ORF">E5S66_02635</name>
</gene>
<dbReference type="EMBL" id="SROY01000001">
    <property type="protein sequence ID" value="TLX22939.1"/>
    <property type="molecule type" value="Genomic_DNA"/>
</dbReference>
<dbReference type="SUPFAM" id="SSF53448">
    <property type="entry name" value="Nucleotide-diphospho-sugar transferases"/>
    <property type="match status" value="1"/>
</dbReference>
<dbReference type="Pfam" id="PF00535">
    <property type="entry name" value="Glycos_transf_2"/>
    <property type="match status" value="1"/>
</dbReference>
<keyword evidence="1" id="KW-1133">Transmembrane helix</keyword>
<dbReference type="RefSeq" id="WP_138347237.1">
    <property type="nucleotide sequence ID" value="NZ_SROY01000001.1"/>
</dbReference>
<dbReference type="AlphaFoldDB" id="A0A5R9PHG5"/>
<dbReference type="STRING" id="1123377.GCA_000423885_01457"/>
<name>A0A5R9PHG5_9GAMM</name>
<proteinExistence type="predicted"/>